<feature type="transmembrane region" description="Helical" evidence="1">
    <location>
        <begin position="468"/>
        <end position="496"/>
    </location>
</feature>
<dbReference type="Gene3D" id="3.30.70.1440">
    <property type="entry name" value="Multidrug efflux transporter AcrB pore domain"/>
    <property type="match status" value="1"/>
</dbReference>
<dbReference type="SUPFAM" id="SSF82714">
    <property type="entry name" value="Multidrug efflux transporter AcrB TolC docking domain, DN and DC subdomains"/>
    <property type="match status" value="2"/>
</dbReference>
<dbReference type="Gene3D" id="3.30.2090.10">
    <property type="entry name" value="Multidrug efflux transporter AcrB TolC docking domain, DN and DC subdomains"/>
    <property type="match status" value="2"/>
</dbReference>
<feature type="transmembrane region" description="Helical" evidence="1">
    <location>
        <begin position="435"/>
        <end position="456"/>
    </location>
</feature>
<feature type="transmembrane region" description="Helical" evidence="1">
    <location>
        <begin position="12"/>
        <end position="30"/>
    </location>
</feature>
<dbReference type="PANTHER" id="PTHR32063:SF73">
    <property type="entry name" value="RND SUPERFAMILY EFFLUX PUMP PERMEASE COMPONENT 1"/>
    <property type="match status" value="1"/>
</dbReference>
<gene>
    <name evidence="2" type="ORF">LCGC14_0550940</name>
</gene>
<dbReference type="InterPro" id="IPR001036">
    <property type="entry name" value="Acrflvin-R"/>
</dbReference>
<keyword evidence="1" id="KW-0812">Transmembrane</keyword>
<feature type="transmembrane region" description="Helical" evidence="1">
    <location>
        <begin position="992"/>
        <end position="1014"/>
    </location>
</feature>
<name>A0A0F9UBA8_9ZZZZ</name>
<accession>A0A0F9UBA8</accession>
<feature type="transmembrane region" description="Helical" evidence="1">
    <location>
        <begin position="389"/>
        <end position="414"/>
    </location>
</feature>
<dbReference type="EMBL" id="LAZR01000757">
    <property type="protein sequence ID" value="KKN58551.1"/>
    <property type="molecule type" value="Genomic_DNA"/>
</dbReference>
<dbReference type="Gene3D" id="3.30.70.1320">
    <property type="entry name" value="Multidrug efflux transporter AcrB pore domain like"/>
    <property type="match status" value="1"/>
</dbReference>
<dbReference type="GO" id="GO:0005886">
    <property type="term" value="C:plasma membrane"/>
    <property type="evidence" value="ECO:0007669"/>
    <property type="project" value="TreeGrafter"/>
</dbReference>
<protein>
    <recommendedName>
        <fullName evidence="3">SSD domain-containing protein</fullName>
    </recommendedName>
</protein>
<dbReference type="PANTHER" id="PTHR32063">
    <property type="match status" value="1"/>
</dbReference>
<dbReference type="InterPro" id="IPR027463">
    <property type="entry name" value="AcrB_DN_DC_subdom"/>
</dbReference>
<reference evidence="2" key="1">
    <citation type="journal article" date="2015" name="Nature">
        <title>Complex archaea that bridge the gap between prokaryotes and eukaryotes.</title>
        <authorList>
            <person name="Spang A."/>
            <person name="Saw J.H."/>
            <person name="Jorgensen S.L."/>
            <person name="Zaremba-Niedzwiedzka K."/>
            <person name="Martijn J."/>
            <person name="Lind A.E."/>
            <person name="van Eijk R."/>
            <person name="Schleper C."/>
            <person name="Guy L."/>
            <person name="Ettema T.J."/>
        </authorList>
    </citation>
    <scope>NUCLEOTIDE SEQUENCE</scope>
</reference>
<feature type="transmembrane region" description="Helical" evidence="1">
    <location>
        <begin position="905"/>
        <end position="924"/>
    </location>
</feature>
<organism evidence="2">
    <name type="scientific">marine sediment metagenome</name>
    <dbReference type="NCBI Taxonomy" id="412755"/>
    <lineage>
        <taxon>unclassified sequences</taxon>
        <taxon>metagenomes</taxon>
        <taxon>ecological metagenomes</taxon>
    </lineage>
</organism>
<dbReference type="PRINTS" id="PR00702">
    <property type="entry name" value="ACRIFLAVINRP"/>
</dbReference>
<feature type="transmembrane region" description="Helical" evidence="1">
    <location>
        <begin position="528"/>
        <end position="545"/>
    </location>
</feature>
<dbReference type="SUPFAM" id="SSF82693">
    <property type="entry name" value="Multidrug efflux transporter AcrB pore domain, PN1, PN2, PC1 and PC2 subdomains"/>
    <property type="match status" value="2"/>
</dbReference>
<evidence type="ECO:0000256" key="1">
    <source>
        <dbReference type="SAM" id="Phobius"/>
    </source>
</evidence>
<proteinExistence type="predicted"/>
<comment type="caution">
    <text evidence="2">The sequence shown here is derived from an EMBL/GenBank/DDBJ whole genome shotgun (WGS) entry which is preliminary data.</text>
</comment>
<dbReference type="Pfam" id="PF00873">
    <property type="entry name" value="ACR_tran"/>
    <property type="match status" value="1"/>
</dbReference>
<dbReference type="AlphaFoldDB" id="A0A0F9UBA8"/>
<sequence length="1033" mass="116806">MNLPEFSIKKPVSIIVVMIIFITIGVISILKLPLEMMPDISFPGLMVQIPYPSSSPEEVERTITRPMEDILATINNLENLRSTSSSSSSRIHLQFKGDTNMDLATMQIRDKIDQIRNDLPDDIENIRIRRFSMSDRPVIQFSLALSGNLENMYYWSENYIMQQLERIEGVANVETRGIRNKVLTIYLKPEVFYSSSIRIVDLIDTIRNNNINISAGYVEEGPLRLVTRIPGELKILEDVKNLPVSNKGLTIADVARVTYDYPPKEEYNRLDRKETVRFQIYRASNANIVDVCNNVKVAMARIKETEPELKDMTIIFYRDQSKDILKSLRDLSLSGIVGGLLAVFVLLFFLRKLRSTIIIAMAIPMAIVFTFSFMYLYRDIFRADITINIISLSGLMMAVGMLVDNSVVVLENIFRLRQEKNYSPIKASMTGSSEVAMAVTASTLTTLVVFISLGFMARSGFGRFMKDFALTISLALIASLLVSLSFIPLAASRFLAGKTKEKARWLVKLTTIYERIISFTIKNWRTKLLVVGLAFGIFFVSFQIFKNIEQEFMPSSDQREIDISVFMPRSFTLNEMKSLFFNIEDILLSRKDELAIKYLETEFGVEHMRQGRFRGSIELELEEKGASVTEIKEKLKNLLPRRAGITYEYGQRWGRHGFHRGISVELIGLDYTKLTELAPMVIEKLRTVENVEDITSDLEGGDTQLLVEVDRAKAESSGVSSRMVAQTISSSISERAIGKFKTENREIDIILKIQGEKGFTEEDLRNISLRTRSKRIPLSAISTISYRLGSTSIQKENKKSKLNIRINTKTEGMMAISSDVRQVMSTIQFPEGYTWSLGSGWRRFRESRGESNMAIILALIFIYIIMASLFESFVYPFTILLTVPLALFGVAVFFSLTNITLNTTSYLGLLVLFGIVVNNGIILIDHIQTLRKSGMGKNESIVQGGKDRMRPIVMTAITTIFGVLPLALPFLLPQFFQAAGRRAQMWAPISVAIIGGLTTSTFFTLIFLPTFYSISDTVRTKTKSLLGFKSTKI</sequence>
<evidence type="ECO:0008006" key="3">
    <source>
        <dbReference type="Google" id="ProtNLM"/>
    </source>
</evidence>
<dbReference type="Gene3D" id="3.30.70.1430">
    <property type="entry name" value="Multidrug efflux transporter AcrB pore domain"/>
    <property type="match status" value="2"/>
</dbReference>
<evidence type="ECO:0000313" key="2">
    <source>
        <dbReference type="EMBL" id="KKN58551.1"/>
    </source>
</evidence>
<dbReference type="GO" id="GO:0042910">
    <property type="term" value="F:xenobiotic transmembrane transporter activity"/>
    <property type="evidence" value="ECO:0007669"/>
    <property type="project" value="TreeGrafter"/>
</dbReference>
<dbReference type="Gene3D" id="1.20.1640.10">
    <property type="entry name" value="Multidrug efflux transporter AcrB transmembrane domain"/>
    <property type="match status" value="2"/>
</dbReference>
<feature type="transmembrane region" description="Helical" evidence="1">
    <location>
        <begin position="877"/>
        <end position="899"/>
    </location>
</feature>
<feature type="transmembrane region" description="Helical" evidence="1">
    <location>
        <begin position="853"/>
        <end position="870"/>
    </location>
</feature>
<feature type="transmembrane region" description="Helical" evidence="1">
    <location>
        <begin position="357"/>
        <end position="377"/>
    </location>
</feature>
<feature type="transmembrane region" description="Helical" evidence="1">
    <location>
        <begin position="952"/>
        <end position="972"/>
    </location>
</feature>
<feature type="transmembrane region" description="Helical" evidence="1">
    <location>
        <begin position="331"/>
        <end position="350"/>
    </location>
</feature>
<dbReference type="SUPFAM" id="SSF82866">
    <property type="entry name" value="Multidrug efflux transporter AcrB transmembrane domain"/>
    <property type="match status" value="2"/>
</dbReference>
<keyword evidence="1" id="KW-0472">Membrane</keyword>
<keyword evidence="1" id="KW-1133">Transmembrane helix</keyword>